<accession>A0AAN7P4S0</accession>
<name>A0AAN7P4S0_MYCAM</name>
<feature type="non-terminal residue" evidence="2">
    <location>
        <position position="89"/>
    </location>
</feature>
<feature type="region of interest" description="Disordered" evidence="1">
    <location>
        <begin position="66"/>
        <end position="89"/>
    </location>
</feature>
<organism evidence="2 3">
    <name type="scientific">Mycteria americana</name>
    <name type="common">Wood stork</name>
    <dbReference type="NCBI Taxonomy" id="33587"/>
    <lineage>
        <taxon>Eukaryota</taxon>
        <taxon>Metazoa</taxon>
        <taxon>Chordata</taxon>
        <taxon>Craniata</taxon>
        <taxon>Vertebrata</taxon>
        <taxon>Euteleostomi</taxon>
        <taxon>Archelosauria</taxon>
        <taxon>Archosauria</taxon>
        <taxon>Dinosauria</taxon>
        <taxon>Saurischia</taxon>
        <taxon>Theropoda</taxon>
        <taxon>Coelurosauria</taxon>
        <taxon>Aves</taxon>
        <taxon>Neognathae</taxon>
        <taxon>Neoaves</taxon>
        <taxon>Aequornithes</taxon>
        <taxon>Ciconiiformes</taxon>
        <taxon>Ciconiidae</taxon>
        <taxon>Mycteria</taxon>
    </lineage>
</organism>
<reference evidence="2 3" key="1">
    <citation type="journal article" date="2023" name="J. Hered.">
        <title>Chromosome-level genome of the wood stork (Mycteria americana) provides insight into avian chromosome evolution.</title>
        <authorList>
            <person name="Flamio R. Jr."/>
            <person name="Ramstad K.M."/>
        </authorList>
    </citation>
    <scope>NUCLEOTIDE SEQUENCE [LARGE SCALE GENOMIC DNA]</scope>
    <source>
        <strain evidence="2">JAX WOST 10</strain>
    </source>
</reference>
<evidence type="ECO:0000256" key="1">
    <source>
        <dbReference type="SAM" id="MobiDB-lite"/>
    </source>
</evidence>
<gene>
    <name evidence="2" type="ORF">QYF61_010417</name>
</gene>
<evidence type="ECO:0000313" key="3">
    <source>
        <dbReference type="Proteomes" id="UP001333110"/>
    </source>
</evidence>
<comment type="caution">
    <text evidence="2">The sequence shown here is derived from an EMBL/GenBank/DDBJ whole genome shotgun (WGS) entry which is preliminary data.</text>
</comment>
<protein>
    <submittedName>
        <fullName evidence="2">Uncharacterized protein</fullName>
    </submittedName>
</protein>
<sequence length="89" mass="9869">MEQSLLGRKSKADNISAGIINCTYLSWARQQFYGQRPWGYSRSKGGHESAMSFLVQAGVLRERTSTQCSEKDAVQKAAEEQSGSKLIQP</sequence>
<proteinExistence type="predicted"/>
<dbReference type="EMBL" id="JAUNZN010000004">
    <property type="protein sequence ID" value="KAK4822156.1"/>
    <property type="molecule type" value="Genomic_DNA"/>
</dbReference>
<dbReference type="Proteomes" id="UP001333110">
    <property type="component" value="Unassembled WGS sequence"/>
</dbReference>
<keyword evidence="3" id="KW-1185">Reference proteome</keyword>
<dbReference type="AlphaFoldDB" id="A0AAN7P4S0"/>
<evidence type="ECO:0000313" key="2">
    <source>
        <dbReference type="EMBL" id="KAK4822156.1"/>
    </source>
</evidence>
<feature type="compositionally biased region" description="Basic and acidic residues" evidence="1">
    <location>
        <begin position="66"/>
        <end position="79"/>
    </location>
</feature>